<reference evidence="1 2" key="1">
    <citation type="journal article" date="2013" name="Curr. Biol.">
        <title>The Genome of the Foraminiferan Reticulomyxa filosa.</title>
        <authorList>
            <person name="Glockner G."/>
            <person name="Hulsmann N."/>
            <person name="Schleicher M."/>
            <person name="Noegel A.A."/>
            <person name="Eichinger L."/>
            <person name="Gallinger C."/>
            <person name="Pawlowski J."/>
            <person name="Sierra R."/>
            <person name="Euteneuer U."/>
            <person name="Pillet L."/>
            <person name="Moustafa A."/>
            <person name="Platzer M."/>
            <person name="Groth M."/>
            <person name="Szafranski K."/>
            <person name="Schliwa M."/>
        </authorList>
    </citation>
    <scope>NUCLEOTIDE SEQUENCE [LARGE SCALE GENOMIC DNA]</scope>
</reference>
<evidence type="ECO:0000313" key="2">
    <source>
        <dbReference type="Proteomes" id="UP000023152"/>
    </source>
</evidence>
<protein>
    <submittedName>
        <fullName evidence="1">Uncharacterized protein</fullName>
    </submittedName>
</protein>
<dbReference type="EMBL" id="ASPP01045178">
    <property type="protein sequence ID" value="ETN99006.1"/>
    <property type="molecule type" value="Genomic_DNA"/>
</dbReference>
<gene>
    <name evidence="1" type="ORF">RFI_38480</name>
</gene>
<dbReference type="AlphaFoldDB" id="X6LD10"/>
<accession>X6LD10</accession>
<dbReference type="Proteomes" id="UP000023152">
    <property type="component" value="Unassembled WGS sequence"/>
</dbReference>
<comment type="caution">
    <text evidence="1">The sequence shown here is derived from an EMBL/GenBank/DDBJ whole genome shotgun (WGS) entry which is preliminary data.</text>
</comment>
<proteinExistence type="predicted"/>
<organism evidence="1 2">
    <name type="scientific">Reticulomyxa filosa</name>
    <dbReference type="NCBI Taxonomy" id="46433"/>
    <lineage>
        <taxon>Eukaryota</taxon>
        <taxon>Sar</taxon>
        <taxon>Rhizaria</taxon>
        <taxon>Retaria</taxon>
        <taxon>Foraminifera</taxon>
        <taxon>Monothalamids</taxon>
        <taxon>Reticulomyxidae</taxon>
        <taxon>Reticulomyxa</taxon>
    </lineage>
</organism>
<name>X6LD10_RETFI</name>
<sequence length="90" mass="10227">MTILVEVHNSDKENKMKEFDALFYILLFTLKQEQENTVNETNDNNKIVPKKMKKAEIGGTNLQGYCGNEICLVSKIKLSVCVNIEFGNIT</sequence>
<keyword evidence="2" id="KW-1185">Reference proteome</keyword>
<evidence type="ECO:0000313" key="1">
    <source>
        <dbReference type="EMBL" id="ETN99006.1"/>
    </source>
</evidence>